<evidence type="ECO:0000313" key="2">
    <source>
        <dbReference type="Proteomes" id="UP000003688"/>
    </source>
</evidence>
<comment type="caution">
    <text evidence="1">The sequence shown here is derived from an EMBL/GenBank/DDBJ whole genome shotgun (WGS) entry which is preliminary data.</text>
</comment>
<dbReference type="EMBL" id="ABOX02000001">
    <property type="protein sequence ID" value="EEF63351.1"/>
    <property type="molecule type" value="Genomic_DNA"/>
</dbReference>
<dbReference type="AlphaFoldDB" id="B9XA10"/>
<organism evidence="1 2">
    <name type="scientific">Pedosphaera parvula (strain Ellin514)</name>
    <dbReference type="NCBI Taxonomy" id="320771"/>
    <lineage>
        <taxon>Bacteria</taxon>
        <taxon>Pseudomonadati</taxon>
        <taxon>Verrucomicrobiota</taxon>
        <taxon>Pedosphaerae</taxon>
        <taxon>Pedosphaerales</taxon>
        <taxon>Pedosphaeraceae</taxon>
        <taxon>Pedosphaera</taxon>
    </lineage>
</organism>
<accession>B9XA10</accession>
<proteinExistence type="predicted"/>
<protein>
    <submittedName>
        <fullName evidence="1">Uncharacterized protein</fullName>
    </submittedName>
</protein>
<dbReference type="RefSeq" id="WP_007412658.1">
    <property type="nucleotide sequence ID" value="NZ_ABOX02000001.1"/>
</dbReference>
<evidence type="ECO:0000313" key="1">
    <source>
        <dbReference type="EMBL" id="EEF63351.1"/>
    </source>
</evidence>
<gene>
    <name evidence="1" type="ORF">Cflav_PD5986</name>
</gene>
<name>B9XA10_PEDPL</name>
<sequence length="129" mass="14419">MKVIEDKVTVHPPHAICKADVPVIFSALPAEWTAGIQTVRLSSSLGENPTVIAFFHPPDGSLLVKSRGFTKERVLRGVLTELAGHALGLTFRTYRRLQKRDESRVQQVIAPLVEEILPQLSQKKVWLDK</sequence>
<dbReference type="Proteomes" id="UP000003688">
    <property type="component" value="Unassembled WGS sequence"/>
</dbReference>
<reference evidence="1 2" key="1">
    <citation type="journal article" date="2011" name="J. Bacteriol.">
        <title>Genome sequence of 'Pedosphaera parvula' Ellin514, an aerobic Verrucomicrobial isolate from pasture soil.</title>
        <authorList>
            <person name="Kant R."/>
            <person name="van Passel M.W."/>
            <person name="Sangwan P."/>
            <person name="Palva A."/>
            <person name="Lucas S."/>
            <person name="Copeland A."/>
            <person name="Lapidus A."/>
            <person name="Glavina Del Rio T."/>
            <person name="Dalin E."/>
            <person name="Tice H."/>
            <person name="Bruce D."/>
            <person name="Goodwin L."/>
            <person name="Pitluck S."/>
            <person name="Chertkov O."/>
            <person name="Larimer F.W."/>
            <person name="Land M.L."/>
            <person name="Hauser L."/>
            <person name="Brettin T.S."/>
            <person name="Detter J.C."/>
            <person name="Han S."/>
            <person name="de Vos W.M."/>
            <person name="Janssen P.H."/>
            <person name="Smidt H."/>
        </authorList>
    </citation>
    <scope>NUCLEOTIDE SEQUENCE [LARGE SCALE GENOMIC DNA]</scope>
    <source>
        <strain evidence="1 2">Ellin514</strain>
    </source>
</reference>
<keyword evidence="2" id="KW-1185">Reference proteome</keyword>
<dbReference type="OrthoDB" id="128564at2"/>